<gene>
    <name evidence="1" type="ORF">NWF35_14890</name>
</gene>
<evidence type="ECO:0000313" key="2">
    <source>
        <dbReference type="Proteomes" id="UP001174196"/>
    </source>
</evidence>
<protein>
    <submittedName>
        <fullName evidence="1">Uncharacterized protein</fullName>
    </submittedName>
</protein>
<accession>A0ABT8ISY7</accession>
<sequence>MEDRQISYSDNKEEQHNNSDYLHLYEKFLDQPTKNGIVNFIKRLSYSPPSKETKN</sequence>
<keyword evidence="2" id="KW-1185">Reference proteome</keyword>
<organism evidence="1 2">
    <name type="scientific">Polycladomyces subterraneus</name>
    <dbReference type="NCBI Taxonomy" id="1016997"/>
    <lineage>
        <taxon>Bacteria</taxon>
        <taxon>Bacillati</taxon>
        <taxon>Bacillota</taxon>
        <taxon>Bacilli</taxon>
        <taxon>Bacillales</taxon>
        <taxon>Thermoactinomycetaceae</taxon>
        <taxon>Polycladomyces</taxon>
    </lineage>
</organism>
<reference evidence="1" key="1">
    <citation type="submission" date="2022-08" db="EMBL/GenBank/DDBJ databases">
        <title>Polycladomyces zharkentsis sp. nov., a novel thermophilic CMC and starch-degrading bacterium isolated from a geothermal spring in Kazakhstan.</title>
        <authorList>
            <person name="Mashzhan A."/>
            <person name="Kistaubaeva A."/>
            <person name="Javier-Lopez R."/>
            <person name="Birkeland N.-K."/>
        </authorList>
    </citation>
    <scope>NUCLEOTIDE SEQUENCE</scope>
    <source>
        <strain evidence="1">KSR 13</strain>
    </source>
</reference>
<dbReference type="EMBL" id="JANRHH010000052">
    <property type="protein sequence ID" value="MDN4595154.1"/>
    <property type="molecule type" value="Genomic_DNA"/>
</dbReference>
<name>A0ABT8ISY7_9BACL</name>
<proteinExistence type="predicted"/>
<dbReference type="RefSeq" id="WP_301240167.1">
    <property type="nucleotide sequence ID" value="NZ_JANRHH010000052.1"/>
</dbReference>
<comment type="caution">
    <text evidence="1">The sequence shown here is derived from an EMBL/GenBank/DDBJ whole genome shotgun (WGS) entry which is preliminary data.</text>
</comment>
<dbReference type="Proteomes" id="UP001174196">
    <property type="component" value="Unassembled WGS sequence"/>
</dbReference>
<evidence type="ECO:0000313" key="1">
    <source>
        <dbReference type="EMBL" id="MDN4595154.1"/>
    </source>
</evidence>